<dbReference type="Proteomes" id="UP000433483">
    <property type="component" value="Unassembled WGS sequence"/>
</dbReference>
<evidence type="ECO:0000313" key="7">
    <source>
        <dbReference type="EMBL" id="KAE9239562.1"/>
    </source>
</evidence>
<evidence type="ECO:0000313" key="13">
    <source>
        <dbReference type="Proteomes" id="UP000437068"/>
    </source>
</evidence>
<dbReference type="GO" id="GO:0005634">
    <property type="term" value="C:nucleus"/>
    <property type="evidence" value="ECO:0007669"/>
    <property type="project" value="TreeGrafter"/>
</dbReference>
<keyword evidence="12" id="KW-1185">Reference proteome</keyword>
<sequence>MSMIERLLSAVYAREPHVKVVAAVTGGGVSAAESLFRPLSSSTMLHFAVPYSRASLQSFLSSVPSTSSKLKFCSAETSERMALAAWKQANEITRQEAEEDDAQAAALLPSALKRFRASLGIACTAGLATNYPKKGPHECFLSVCRARGSTFLRPQCETYHLQLDKTLGRTRTEEDHIVSRWLVYLLAKAADVDTETCNAFHGELLAAQTGSDMLVKLTSVEEDASASGPLHDICCGKSSKLMSVAFLPEKTSSDVEDDDAAMTTTATRDFDFRGLILPGSFNPLHKGHVDLARVAQQVLKSQTGVELPVAFELAVANADKGAIESSMISARVAQFSHDNALGLGAWPVLVTNATLFGQKAELLPGCAFVIGADTAVRIVDKKYYEMDEHKMVLALDHIARNHCSFVVAGRFDNKVENRFISAEEVLEKSVPSVFHHLFVPLPETAFRNDISSTELRRQNATHQQQ</sequence>
<evidence type="ECO:0000313" key="5">
    <source>
        <dbReference type="EMBL" id="KAE9146926.1"/>
    </source>
</evidence>
<dbReference type="EMBL" id="QXFZ01000405">
    <property type="protein sequence ID" value="KAE9117765.1"/>
    <property type="molecule type" value="Genomic_DNA"/>
</dbReference>
<dbReference type="Proteomes" id="UP000429523">
    <property type="component" value="Unassembled WGS sequence"/>
</dbReference>
<name>A0A6A3F3Z9_9STRA</name>
<organism evidence="2 11">
    <name type="scientific">Phytophthora fragariae</name>
    <dbReference type="NCBI Taxonomy" id="53985"/>
    <lineage>
        <taxon>Eukaryota</taxon>
        <taxon>Sar</taxon>
        <taxon>Stramenopiles</taxon>
        <taxon>Oomycota</taxon>
        <taxon>Peronosporomycetes</taxon>
        <taxon>Peronosporales</taxon>
        <taxon>Peronosporaceae</taxon>
        <taxon>Phytophthora</taxon>
    </lineage>
</organism>
<dbReference type="PANTHER" id="PTHR31285">
    <property type="entry name" value="NICOTINAMIDE MONONUCLEOTIDE ADENYLYLTRANSFERASE"/>
    <property type="match status" value="1"/>
</dbReference>
<evidence type="ECO:0000313" key="12">
    <source>
        <dbReference type="Proteomes" id="UP000433483"/>
    </source>
</evidence>
<evidence type="ECO:0000313" key="2">
    <source>
        <dbReference type="EMBL" id="KAE8940152.1"/>
    </source>
</evidence>
<dbReference type="EMBL" id="QXGE01000375">
    <property type="protein sequence ID" value="KAE9314315.1"/>
    <property type="molecule type" value="Genomic_DNA"/>
</dbReference>
<evidence type="ECO:0000313" key="18">
    <source>
        <dbReference type="Proteomes" id="UP000486351"/>
    </source>
</evidence>
<dbReference type="InterPro" id="IPR014729">
    <property type="entry name" value="Rossmann-like_a/b/a_fold"/>
</dbReference>
<dbReference type="AlphaFoldDB" id="A0A6A3F3Z9"/>
<evidence type="ECO:0000313" key="14">
    <source>
        <dbReference type="Proteomes" id="UP000440367"/>
    </source>
</evidence>
<dbReference type="OrthoDB" id="5591297at2759"/>
<dbReference type="EMBL" id="QXGF01000444">
    <property type="protein sequence ID" value="KAE8940152.1"/>
    <property type="molecule type" value="Genomic_DNA"/>
</dbReference>
<evidence type="ECO:0000313" key="3">
    <source>
        <dbReference type="EMBL" id="KAE9117765.1"/>
    </source>
</evidence>
<reference evidence="11 12" key="1">
    <citation type="submission" date="2018-08" db="EMBL/GenBank/DDBJ databases">
        <title>Genomic investigation of the strawberry pathogen Phytophthora fragariae indicates pathogenicity is determined by transcriptional variation in three key races.</title>
        <authorList>
            <person name="Adams T.M."/>
            <person name="Armitage A.D."/>
            <person name="Sobczyk M.K."/>
            <person name="Bates H.J."/>
            <person name="Dunwell J.M."/>
            <person name="Nellist C.F."/>
            <person name="Harrison R.J."/>
        </authorList>
    </citation>
    <scope>NUCLEOTIDE SEQUENCE [LARGE SCALE GENOMIC DNA]</scope>
    <source>
        <strain evidence="9 13">A4</strain>
        <strain evidence="7 14">BC-1</strain>
        <strain evidence="8 17">BC-23</strain>
        <strain evidence="6 12">NOV-27</strain>
        <strain evidence="5 15">NOV-5</strain>
        <strain evidence="3 16">NOV-71</strain>
        <strain evidence="10 18">NOV-77</strain>
        <strain evidence="2 11">NOV-9</strain>
        <strain evidence="4 19">ONT-3</strain>
    </source>
</reference>
<dbReference type="PANTHER" id="PTHR31285:SF0">
    <property type="entry name" value="NICOTINAMIDE MONONUCLEOTIDE ADENYLYLTRANSFERASE"/>
    <property type="match status" value="1"/>
</dbReference>
<evidence type="ECO:0000313" key="8">
    <source>
        <dbReference type="EMBL" id="KAE9252733.1"/>
    </source>
</evidence>
<dbReference type="Gene3D" id="3.40.50.620">
    <property type="entry name" value="HUPs"/>
    <property type="match status" value="1"/>
</dbReference>
<evidence type="ECO:0000313" key="16">
    <source>
        <dbReference type="Proteomes" id="UP000441208"/>
    </source>
</evidence>
<dbReference type="Proteomes" id="UP000486351">
    <property type="component" value="Unassembled WGS sequence"/>
</dbReference>
<evidence type="ECO:0000313" key="15">
    <source>
        <dbReference type="Proteomes" id="UP000440732"/>
    </source>
</evidence>
<evidence type="ECO:0000313" key="17">
    <source>
        <dbReference type="Proteomes" id="UP000476176"/>
    </source>
</evidence>
<dbReference type="Proteomes" id="UP000476176">
    <property type="component" value="Unassembled WGS sequence"/>
</dbReference>
<dbReference type="EMBL" id="QXFX01000055">
    <property type="protein sequence ID" value="KAE9135441.1"/>
    <property type="molecule type" value="Genomic_DNA"/>
</dbReference>
<dbReference type="InterPro" id="IPR004821">
    <property type="entry name" value="Cyt_trans-like"/>
</dbReference>
<proteinExistence type="predicted"/>
<dbReference type="EMBL" id="QXGC01000048">
    <property type="protein sequence ID" value="KAE9252733.1"/>
    <property type="molecule type" value="Genomic_DNA"/>
</dbReference>
<evidence type="ECO:0000259" key="1">
    <source>
        <dbReference type="Pfam" id="PF01467"/>
    </source>
</evidence>
<dbReference type="Proteomes" id="UP000441208">
    <property type="component" value="Unassembled WGS sequence"/>
</dbReference>
<evidence type="ECO:0000313" key="9">
    <source>
        <dbReference type="EMBL" id="KAE9314315.1"/>
    </source>
</evidence>
<gene>
    <name evidence="9" type="ORF">PF001_g8328</name>
    <name evidence="7" type="ORF">PF002_g10206</name>
    <name evidence="8" type="ORF">PF004_g1842</name>
    <name evidence="6" type="ORF">PF005_g9092</name>
    <name evidence="5" type="ORF">PF006_g8349</name>
    <name evidence="3" type="ORF">PF007_g9160</name>
    <name evidence="10" type="ORF">PF008_g2293</name>
    <name evidence="2" type="ORF">PF009_g10037</name>
    <name evidence="4" type="ORF">PF010_g2087</name>
</gene>
<evidence type="ECO:0000313" key="19">
    <source>
        <dbReference type="Proteomes" id="UP000488956"/>
    </source>
</evidence>
<evidence type="ECO:0000313" key="6">
    <source>
        <dbReference type="EMBL" id="KAE9216340.1"/>
    </source>
</evidence>
<protein>
    <recommendedName>
        <fullName evidence="1">Cytidyltransferase-like domain-containing protein</fullName>
    </recommendedName>
</protein>
<accession>A0A6A3F3Z9</accession>
<dbReference type="EMBL" id="QXFY01000061">
    <property type="protein sequence ID" value="KAE9359303.1"/>
    <property type="molecule type" value="Genomic_DNA"/>
</dbReference>
<evidence type="ECO:0000313" key="11">
    <source>
        <dbReference type="Proteomes" id="UP000429523"/>
    </source>
</evidence>
<dbReference type="GO" id="GO:0000309">
    <property type="term" value="F:nicotinamide-nucleotide adenylyltransferase activity"/>
    <property type="evidence" value="ECO:0007669"/>
    <property type="project" value="TreeGrafter"/>
</dbReference>
<dbReference type="Proteomes" id="UP000488956">
    <property type="component" value="Unassembled WGS sequence"/>
</dbReference>
<dbReference type="Proteomes" id="UP000437068">
    <property type="component" value="Unassembled WGS sequence"/>
</dbReference>
<dbReference type="EMBL" id="QXGD01000441">
    <property type="protein sequence ID" value="KAE9239562.1"/>
    <property type="molecule type" value="Genomic_DNA"/>
</dbReference>
<dbReference type="Proteomes" id="UP000440732">
    <property type="component" value="Unassembled WGS sequence"/>
</dbReference>
<dbReference type="InterPro" id="IPR036653">
    <property type="entry name" value="CinA-like_C"/>
</dbReference>
<feature type="domain" description="Cytidyltransferase-like" evidence="1">
    <location>
        <begin position="276"/>
        <end position="457"/>
    </location>
</feature>
<dbReference type="EMBL" id="QXGB01000403">
    <property type="protein sequence ID" value="KAE9216340.1"/>
    <property type="molecule type" value="Genomic_DNA"/>
</dbReference>
<evidence type="ECO:0000313" key="10">
    <source>
        <dbReference type="EMBL" id="KAE9359303.1"/>
    </source>
</evidence>
<dbReference type="EMBL" id="QXGA01000378">
    <property type="protein sequence ID" value="KAE9146926.1"/>
    <property type="molecule type" value="Genomic_DNA"/>
</dbReference>
<evidence type="ECO:0000313" key="4">
    <source>
        <dbReference type="EMBL" id="KAE9135441.1"/>
    </source>
</evidence>
<dbReference type="Gene3D" id="3.90.950.20">
    <property type="entry name" value="CinA-like"/>
    <property type="match status" value="1"/>
</dbReference>
<comment type="caution">
    <text evidence="2">The sequence shown here is derived from an EMBL/GenBank/DDBJ whole genome shotgun (WGS) entry which is preliminary data.</text>
</comment>
<dbReference type="Pfam" id="PF01467">
    <property type="entry name" value="CTP_transf_like"/>
    <property type="match status" value="1"/>
</dbReference>
<dbReference type="GO" id="GO:0016887">
    <property type="term" value="F:ATP hydrolysis activity"/>
    <property type="evidence" value="ECO:0007669"/>
    <property type="project" value="TreeGrafter"/>
</dbReference>
<dbReference type="SUPFAM" id="SSF52374">
    <property type="entry name" value="Nucleotidylyl transferase"/>
    <property type="match status" value="1"/>
</dbReference>
<dbReference type="Proteomes" id="UP000440367">
    <property type="component" value="Unassembled WGS sequence"/>
</dbReference>
<dbReference type="GO" id="GO:0005737">
    <property type="term" value="C:cytoplasm"/>
    <property type="evidence" value="ECO:0007669"/>
    <property type="project" value="TreeGrafter"/>
</dbReference>